<dbReference type="Proteomes" id="UP001168579">
    <property type="component" value="Unassembled WGS sequence"/>
</dbReference>
<evidence type="ECO:0000313" key="3">
    <source>
        <dbReference type="Proteomes" id="UP001168579"/>
    </source>
</evidence>
<feature type="transmembrane region" description="Helical" evidence="1">
    <location>
        <begin position="13"/>
        <end position="32"/>
    </location>
</feature>
<proteinExistence type="predicted"/>
<accession>A0ABT8RSJ1</accession>
<name>A0ABT8RSJ1_9FLAO</name>
<evidence type="ECO:0000256" key="1">
    <source>
        <dbReference type="SAM" id="Phobius"/>
    </source>
</evidence>
<sequence length="69" mass="7792">MNDIVLSKEYAHLRLRAVYTVLIIIANFYNAFHKNLVTYHFPKSDISFLMDGLAILGDIYPGCVNGPGF</sequence>
<gene>
    <name evidence="2" type="ORF">Q2T41_14280</name>
</gene>
<keyword evidence="3" id="KW-1185">Reference proteome</keyword>
<dbReference type="RefSeq" id="WP_304436607.1">
    <property type="nucleotide sequence ID" value="NZ_JAUKUC010000001.1"/>
</dbReference>
<protein>
    <submittedName>
        <fullName evidence="2">Uncharacterized protein</fullName>
    </submittedName>
</protein>
<evidence type="ECO:0000313" key="2">
    <source>
        <dbReference type="EMBL" id="MDO1513825.1"/>
    </source>
</evidence>
<keyword evidence="1" id="KW-1133">Transmembrane helix</keyword>
<reference evidence="2" key="1">
    <citation type="journal article" date="2014" name="Int. J. Syst. Evol. Microbiol.">
        <title>Complete genome of a new Firmicutes species belonging to the dominant human colonic microbiota ('Ruminococcus bicirculans') reveals two chromosomes and a selective capacity to utilize plant glucans.</title>
        <authorList>
            <consortium name="NISC Comparative Sequencing Program"/>
            <person name="Wegmann U."/>
            <person name="Louis P."/>
            <person name="Goesmann A."/>
            <person name="Henrissat B."/>
            <person name="Duncan S.H."/>
            <person name="Flint H.J."/>
        </authorList>
    </citation>
    <scope>NUCLEOTIDE SEQUENCE</scope>
    <source>
        <strain evidence="2">CECT 8869</strain>
    </source>
</reference>
<dbReference type="EMBL" id="JAUKUC010000001">
    <property type="protein sequence ID" value="MDO1513825.1"/>
    <property type="molecule type" value="Genomic_DNA"/>
</dbReference>
<keyword evidence="1" id="KW-0472">Membrane</keyword>
<keyword evidence="1" id="KW-0812">Transmembrane</keyword>
<organism evidence="2 3">
    <name type="scientific">Maribacter confluentis</name>
    <dbReference type="NCBI Taxonomy" id="1656093"/>
    <lineage>
        <taxon>Bacteria</taxon>
        <taxon>Pseudomonadati</taxon>
        <taxon>Bacteroidota</taxon>
        <taxon>Flavobacteriia</taxon>
        <taxon>Flavobacteriales</taxon>
        <taxon>Flavobacteriaceae</taxon>
        <taxon>Maribacter</taxon>
    </lineage>
</organism>
<comment type="caution">
    <text evidence="2">The sequence shown here is derived from an EMBL/GenBank/DDBJ whole genome shotgun (WGS) entry which is preliminary data.</text>
</comment>
<reference evidence="2" key="2">
    <citation type="submission" date="2023-06" db="EMBL/GenBank/DDBJ databases">
        <authorList>
            <person name="Lucena T."/>
            <person name="Sun Q."/>
        </authorList>
    </citation>
    <scope>NUCLEOTIDE SEQUENCE</scope>
    <source>
        <strain evidence="2">CECT 8869</strain>
    </source>
</reference>